<reference evidence="3 6" key="2">
    <citation type="submission" date="2018-11" db="EMBL/GenBank/DDBJ databases">
        <title>Genome sequencing and analysis.</title>
        <authorList>
            <person name="Huang Y.-T."/>
        </authorList>
    </citation>
    <scope>NUCLEOTIDE SEQUENCE [LARGE SCALE GENOMIC DNA]</scope>
    <source>
        <strain evidence="3 6">SHIN</strain>
    </source>
</reference>
<dbReference type="RefSeq" id="WP_007876542.1">
    <property type="nucleotide sequence ID" value="NZ_CAXURC020000001.1"/>
</dbReference>
<protein>
    <submittedName>
        <fullName evidence="3">DUF1311 domain-containing protein</fullName>
    </submittedName>
</protein>
<evidence type="ECO:0000313" key="4">
    <source>
        <dbReference type="EMBL" id="OYR29030.1"/>
    </source>
</evidence>
<gene>
    <name evidence="4" type="ORF">CEV34_0912</name>
    <name evidence="3" type="ORF">EHE22_21315</name>
</gene>
<evidence type="ECO:0000313" key="6">
    <source>
        <dbReference type="Proteomes" id="UP000526233"/>
    </source>
</evidence>
<reference evidence="4 5" key="1">
    <citation type="submission" date="2017-07" db="EMBL/GenBank/DDBJ databases">
        <title>Phylogenetic study on the rhizospheric bacterium Ochrobactrum sp. A44.</title>
        <authorList>
            <person name="Krzyzanowska D.M."/>
            <person name="Ossowicki A."/>
            <person name="Rajewska M."/>
            <person name="Maciag T."/>
            <person name="Kaczynski Z."/>
            <person name="Czerwicka M."/>
            <person name="Jafra S."/>
        </authorList>
    </citation>
    <scope>NUCLEOTIDE SEQUENCE [LARGE SCALE GENOMIC DNA]</scope>
    <source>
        <strain evidence="4 5">CCUG 30717</strain>
    </source>
</reference>
<organism evidence="4 5">
    <name type="scientific">Brucella pseudogrignonensis</name>
    <dbReference type="NCBI Taxonomy" id="419475"/>
    <lineage>
        <taxon>Bacteria</taxon>
        <taxon>Pseudomonadati</taxon>
        <taxon>Pseudomonadota</taxon>
        <taxon>Alphaproteobacteria</taxon>
        <taxon>Hyphomicrobiales</taxon>
        <taxon>Brucellaceae</taxon>
        <taxon>Brucella/Ochrobactrum group</taxon>
        <taxon>Brucella</taxon>
    </lineage>
</organism>
<evidence type="ECO:0000313" key="3">
    <source>
        <dbReference type="EMBL" id="NNV22947.1"/>
    </source>
</evidence>
<dbReference type="Proteomes" id="UP000216188">
    <property type="component" value="Unassembled WGS sequence"/>
</dbReference>
<dbReference type="EMBL" id="NNRM01000012">
    <property type="protein sequence ID" value="OYR29030.1"/>
    <property type="molecule type" value="Genomic_DNA"/>
</dbReference>
<keyword evidence="1" id="KW-0732">Signal</keyword>
<comment type="caution">
    <text evidence="4">The sequence shown here is derived from an EMBL/GenBank/DDBJ whole genome shotgun (WGS) entry which is preliminary data.</text>
</comment>
<dbReference type="AlphaFoldDB" id="A0A1A9FMK5"/>
<dbReference type="KEGG" id="ops:A8A54_08575"/>
<dbReference type="OrthoDB" id="7066062at2"/>
<evidence type="ECO:0000256" key="1">
    <source>
        <dbReference type="SAM" id="SignalP"/>
    </source>
</evidence>
<evidence type="ECO:0000259" key="2">
    <source>
        <dbReference type="Pfam" id="PF07007"/>
    </source>
</evidence>
<sequence length="223" mass="23743">MRLTKYAFILSAALGIYAPLQVPALAQAGFDCGKASSATEKAICSKPDIAEADRAMSLAYSALLERSSPALKTALRNDQAAFIKTRSEAFESNLSNLDNRLTGLHDRTEMRAEFLNWVSVVDNTSLEGKWSNAWGVINVEKDQSGKLTVSLDVADQANGTWVCSFSGALEQKSASEAEFKGDGGPLVLRLDGATLNVPTPFCDETTSGGFGTAAGTYFRMGAP</sequence>
<dbReference type="Gene3D" id="1.20.1270.180">
    <property type="match status" value="1"/>
</dbReference>
<feature type="chain" id="PRO_5008387303" evidence="1">
    <location>
        <begin position="27"/>
        <end position="223"/>
    </location>
</feature>
<dbReference type="Proteomes" id="UP000526233">
    <property type="component" value="Unassembled WGS sequence"/>
</dbReference>
<evidence type="ECO:0000313" key="5">
    <source>
        <dbReference type="Proteomes" id="UP000216188"/>
    </source>
</evidence>
<dbReference type="EMBL" id="PKQI01000003">
    <property type="protein sequence ID" value="NNV22947.1"/>
    <property type="molecule type" value="Genomic_DNA"/>
</dbReference>
<feature type="signal peptide" evidence="1">
    <location>
        <begin position="1"/>
        <end position="26"/>
    </location>
</feature>
<dbReference type="GeneID" id="93108062"/>
<keyword evidence="5" id="KW-1185">Reference proteome</keyword>
<dbReference type="Pfam" id="PF07007">
    <property type="entry name" value="LprI"/>
    <property type="match status" value="1"/>
</dbReference>
<dbReference type="InterPro" id="IPR009739">
    <property type="entry name" value="LprI-like_N"/>
</dbReference>
<accession>A0A1A9FMK5</accession>
<name>A0A1A9FMK5_9HYPH</name>
<feature type="domain" description="Lysozyme inhibitor LprI-like N-terminal" evidence="2">
    <location>
        <begin position="32"/>
        <end position="90"/>
    </location>
</feature>
<proteinExistence type="predicted"/>